<organism evidence="2 3">
    <name type="scientific">Hebeloma cylindrosporum</name>
    <dbReference type="NCBI Taxonomy" id="76867"/>
    <lineage>
        <taxon>Eukaryota</taxon>
        <taxon>Fungi</taxon>
        <taxon>Dikarya</taxon>
        <taxon>Basidiomycota</taxon>
        <taxon>Agaricomycotina</taxon>
        <taxon>Agaricomycetes</taxon>
        <taxon>Agaricomycetidae</taxon>
        <taxon>Agaricales</taxon>
        <taxon>Agaricineae</taxon>
        <taxon>Hymenogastraceae</taxon>
        <taxon>Hebeloma</taxon>
    </lineage>
</organism>
<accession>A0A0C3BWS3</accession>
<gene>
    <name evidence="2" type="ORF">M413DRAFT_449566</name>
</gene>
<evidence type="ECO:0000313" key="2">
    <source>
        <dbReference type="EMBL" id="KIM35836.1"/>
    </source>
</evidence>
<feature type="region of interest" description="Disordered" evidence="1">
    <location>
        <begin position="61"/>
        <end position="89"/>
    </location>
</feature>
<evidence type="ECO:0000256" key="1">
    <source>
        <dbReference type="SAM" id="MobiDB-lite"/>
    </source>
</evidence>
<dbReference type="EMBL" id="KN831813">
    <property type="protein sequence ID" value="KIM35836.1"/>
    <property type="molecule type" value="Genomic_DNA"/>
</dbReference>
<sequence>MPPETSPNAGPSSSNSPLMNMPSCMTITVSDLSRALEKMGSAEHVSAKALFETIFRIKSGRTATLHSGPEGEDSSGIKPDTESEVLSKEEKRRRMLEMVKAAYASYPDGFPPRRYR</sequence>
<dbReference type="HOGENOM" id="CLU_169133_0_0_1"/>
<evidence type="ECO:0000313" key="3">
    <source>
        <dbReference type="Proteomes" id="UP000053424"/>
    </source>
</evidence>
<dbReference type="Proteomes" id="UP000053424">
    <property type="component" value="Unassembled WGS sequence"/>
</dbReference>
<name>A0A0C3BWS3_HEBCY</name>
<feature type="region of interest" description="Disordered" evidence="1">
    <location>
        <begin position="1"/>
        <end position="22"/>
    </location>
</feature>
<dbReference type="AlphaFoldDB" id="A0A0C3BWS3"/>
<proteinExistence type="predicted"/>
<keyword evidence="3" id="KW-1185">Reference proteome</keyword>
<feature type="compositionally biased region" description="Basic and acidic residues" evidence="1">
    <location>
        <begin position="79"/>
        <end position="89"/>
    </location>
</feature>
<reference evidence="2 3" key="1">
    <citation type="submission" date="2014-04" db="EMBL/GenBank/DDBJ databases">
        <authorList>
            <consortium name="DOE Joint Genome Institute"/>
            <person name="Kuo A."/>
            <person name="Gay G."/>
            <person name="Dore J."/>
            <person name="Kohler A."/>
            <person name="Nagy L.G."/>
            <person name="Floudas D."/>
            <person name="Copeland A."/>
            <person name="Barry K.W."/>
            <person name="Cichocki N."/>
            <person name="Veneault-Fourrey C."/>
            <person name="LaButti K."/>
            <person name="Lindquist E.A."/>
            <person name="Lipzen A."/>
            <person name="Lundell T."/>
            <person name="Morin E."/>
            <person name="Murat C."/>
            <person name="Sun H."/>
            <person name="Tunlid A."/>
            <person name="Henrissat B."/>
            <person name="Grigoriev I.V."/>
            <person name="Hibbett D.S."/>
            <person name="Martin F."/>
            <person name="Nordberg H.P."/>
            <person name="Cantor M.N."/>
            <person name="Hua S.X."/>
        </authorList>
    </citation>
    <scope>NUCLEOTIDE SEQUENCE [LARGE SCALE GENOMIC DNA]</scope>
    <source>
        <strain evidence="3">h7</strain>
    </source>
</reference>
<reference evidence="3" key="2">
    <citation type="submission" date="2015-01" db="EMBL/GenBank/DDBJ databases">
        <title>Evolutionary Origins and Diversification of the Mycorrhizal Mutualists.</title>
        <authorList>
            <consortium name="DOE Joint Genome Institute"/>
            <consortium name="Mycorrhizal Genomics Consortium"/>
            <person name="Kohler A."/>
            <person name="Kuo A."/>
            <person name="Nagy L.G."/>
            <person name="Floudas D."/>
            <person name="Copeland A."/>
            <person name="Barry K.W."/>
            <person name="Cichocki N."/>
            <person name="Veneault-Fourrey C."/>
            <person name="LaButti K."/>
            <person name="Lindquist E.A."/>
            <person name="Lipzen A."/>
            <person name="Lundell T."/>
            <person name="Morin E."/>
            <person name="Murat C."/>
            <person name="Riley R."/>
            <person name="Ohm R."/>
            <person name="Sun H."/>
            <person name="Tunlid A."/>
            <person name="Henrissat B."/>
            <person name="Grigoriev I.V."/>
            <person name="Hibbett D.S."/>
            <person name="Martin F."/>
        </authorList>
    </citation>
    <scope>NUCLEOTIDE SEQUENCE [LARGE SCALE GENOMIC DNA]</scope>
    <source>
        <strain evidence="3">h7</strain>
    </source>
</reference>
<protein>
    <submittedName>
        <fullName evidence="2">Uncharacterized protein</fullName>
    </submittedName>
</protein>